<evidence type="ECO:0000313" key="3">
    <source>
        <dbReference type="Proteomes" id="UP000824101"/>
    </source>
</evidence>
<dbReference type="EMBL" id="DXBC01000028">
    <property type="protein sequence ID" value="HIZ78483.1"/>
    <property type="molecule type" value="Genomic_DNA"/>
</dbReference>
<feature type="transmembrane region" description="Helical" evidence="1">
    <location>
        <begin position="126"/>
        <end position="147"/>
    </location>
</feature>
<reference evidence="2" key="1">
    <citation type="journal article" date="2021" name="PeerJ">
        <title>Extensive microbial diversity within the chicken gut microbiome revealed by metagenomics and culture.</title>
        <authorList>
            <person name="Gilroy R."/>
            <person name="Ravi A."/>
            <person name="Getino M."/>
            <person name="Pursley I."/>
            <person name="Horton D.L."/>
            <person name="Alikhan N.F."/>
            <person name="Baker D."/>
            <person name="Gharbi K."/>
            <person name="Hall N."/>
            <person name="Watson M."/>
            <person name="Adriaenssens E.M."/>
            <person name="Foster-Nyarko E."/>
            <person name="Jarju S."/>
            <person name="Secka A."/>
            <person name="Antonio M."/>
            <person name="Oren A."/>
            <person name="Chaudhuri R.R."/>
            <person name="La Ragione R."/>
            <person name="Hildebrand F."/>
            <person name="Pallen M.J."/>
        </authorList>
    </citation>
    <scope>NUCLEOTIDE SEQUENCE</scope>
    <source>
        <strain evidence="2">ChiBcec1-1093</strain>
    </source>
</reference>
<evidence type="ECO:0000313" key="2">
    <source>
        <dbReference type="EMBL" id="HIZ78483.1"/>
    </source>
</evidence>
<feature type="transmembrane region" description="Helical" evidence="1">
    <location>
        <begin position="59"/>
        <end position="77"/>
    </location>
</feature>
<dbReference type="PANTHER" id="PTHR38450:SF1">
    <property type="entry name" value="STAGE V SPORULATION PROTEIN AC"/>
    <property type="match status" value="1"/>
</dbReference>
<feature type="transmembrane region" description="Helical" evidence="1">
    <location>
        <begin position="83"/>
        <end position="106"/>
    </location>
</feature>
<dbReference type="Pfam" id="PF03862">
    <property type="entry name" value="SpoVAC_SpoVAEB"/>
    <property type="match status" value="1"/>
</dbReference>
<dbReference type="InterPro" id="IPR005562">
    <property type="entry name" value="SpoVA"/>
</dbReference>
<organism evidence="2 3">
    <name type="scientific">Candidatus Lachnoclostridium stercorigallinarum</name>
    <dbReference type="NCBI Taxonomy" id="2838634"/>
    <lineage>
        <taxon>Bacteria</taxon>
        <taxon>Bacillati</taxon>
        <taxon>Bacillota</taxon>
        <taxon>Clostridia</taxon>
        <taxon>Lachnospirales</taxon>
        <taxon>Lachnospiraceae</taxon>
    </lineage>
</organism>
<name>A0A9D2GG10_9FIRM</name>
<proteinExistence type="predicted"/>
<keyword evidence="1" id="KW-1133">Transmembrane helix</keyword>
<gene>
    <name evidence="2" type="ORF">IAA17_01645</name>
</gene>
<sequence>MEVNKKLYENYVKEITPVHSKGVNMLWAFLVGGLICALGQLVINTLIAYGMDRDSAMAWNQLFLIGLSILLTGLNIFPKITKFAGAGTLVPITGFANSVVAPMLEFKVEGQVFGIGVKAFTISGPVILYGILSTWILGILAYVLGLWNLGW</sequence>
<reference evidence="2" key="2">
    <citation type="submission" date="2021-04" db="EMBL/GenBank/DDBJ databases">
        <authorList>
            <person name="Gilroy R."/>
        </authorList>
    </citation>
    <scope>NUCLEOTIDE SEQUENCE</scope>
    <source>
        <strain evidence="2">ChiBcec1-1093</strain>
    </source>
</reference>
<comment type="caution">
    <text evidence="2">The sequence shown here is derived from an EMBL/GenBank/DDBJ whole genome shotgun (WGS) entry which is preliminary data.</text>
</comment>
<dbReference type="PANTHER" id="PTHR38450">
    <property type="entry name" value="STAGE V SPORULATION PROTEIN AC-RELATED"/>
    <property type="match status" value="1"/>
</dbReference>
<dbReference type="AlphaFoldDB" id="A0A9D2GG10"/>
<keyword evidence="1" id="KW-0812">Transmembrane</keyword>
<feature type="transmembrane region" description="Helical" evidence="1">
    <location>
        <begin position="26"/>
        <end position="47"/>
    </location>
</feature>
<evidence type="ECO:0000256" key="1">
    <source>
        <dbReference type="SAM" id="Phobius"/>
    </source>
</evidence>
<protein>
    <submittedName>
        <fullName evidence="2">SpoVA/SpoVAEb family sporulation membrane protein</fullName>
    </submittedName>
</protein>
<dbReference type="Proteomes" id="UP000824101">
    <property type="component" value="Unassembled WGS sequence"/>
</dbReference>
<keyword evidence="1" id="KW-0472">Membrane</keyword>
<accession>A0A9D2GG10</accession>